<feature type="non-terminal residue" evidence="1">
    <location>
        <position position="360"/>
    </location>
</feature>
<dbReference type="STRING" id="5539.A0A3E2GTP5"/>
<comment type="caution">
    <text evidence="1">The sequence shown here is derived from an EMBL/GenBank/DDBJ whole genome shotgun (WGS) entry which is preliminary data.</text>
</comment>
<accession>A0A3E2GTP5</accession>
<evidence type="ECO:0000313" key="2">
    <source>
        <dbReference type="Proteomes" id="UP000258309"/>
    </source>
</evidence>
<proteinExistence type="predicted"/>
<evidence type="ECO:0008006" key="3">
    <source>
        <dbReference type="Google" id="ProtNLM"/>
    </source>
</evidence>
<dbReference type="AlphaFoldDB" id="A0A3E2GTP5"/>
<protein>
    <recommendedName>
        <fullName evidence="3">Heterokaryon incompatibility domain-containing protein</fullName>
    </recommendedName>
</protein>
<gene>
    <name evidence="1" type="ORF">B7463_g11935</name>
</gene>
<name>A0A3E2GTP5_SCYLI</name>
<dbReference type="Proteomes" id="UP000258309">
    <property type="component" value="Unassembled WGS sequence"/>
</dbReference>
<dbReference type="EMBL" id="NCSJ02000452">
    <property type="protein sequence ID" value="RFU24402.1"/>
    <property type="molecule type" value="Genomic_DNA"/>
</dbReference>
<dbReference type="PANTHER" id="PTHR10622">
    <property type="entry name" value="HET DOMAIN-CONTAINING PROTEIN"/>
    <property type="match status" value="1"/>
</dbReference>
<dbReference type="OrthoDB" id="3562304at2759"/>
<sequence length="360" mass="40585">MSWAAGRTTTRVEDMAYCLLGIFDVNMPLLYGEGQKAFVRLQEEIAKDYDDHSLLFWYDQSSTVTGGSCFAHRPADFSRSSDARVIKPDSIYHTKSGHYLTTNKGLLIQLSIIQLESRDFVARLNCNTTMLGASSYGNMCVAIPLVRIWGEENSFYRASTTRPQLVRTLSFRNTPPTSIYIAKRSPLYATWTSGFTTQPNFKDLLSINAIHPPNWRMGEVIATEQDVKSGYQVIFLDCTGKEGQNIAVRIEYSYGVADGNLRKLYPKKLKCFLALIPKARSLMELLVMEANESRQDDLDWASTLCTVPRRQVIDLTISVTPTLETRSNVDRTEAGLVMGNLFGRWQVLKHPGRLDCGESF</sequence>
<feature type="non-terminal residue" evidence="1">
    <location>
        <position position="1"/>
    </location>
</feature>
<evidence type="ECO:0000313" key="1">
    <source>
        <dbReference type="EMBL" id="RFU24402.1"/>
    </source>
</evidence>
<keyword evidence="2" id="KW-1185">Reference proteome</keyword>
<dbReference type="PANTHER" id="PTHR10622:SF10">
    <property type="entry name" value="HET DOMAIN-CONTAINING PROTEIN"/>
    <property type="match status" value="1"/>
</dbReference>
<organism evidence="1 2">
    <name type="scientific">Scytalidium lignicola</name>
    <name type="common">Hyphomycete</name>
    <dbReference type="NCBI Taxonomy" id="5539"/>
    <lineage>
        <taxon>Eukaryota</taxon>
        <taxon>Fungi</taxon>
        <taxon>Dikarya</taxon>
        <taxon>Ascomycota</taxon>
        <taxon>Pezizomycotina</taxon>
        <taxon>Leotiomycetes</taxon>
        <taxon>Leotiomycetes incertae sedis</taxon>
        <taxon>Scytalidium</taxon>
    </lineage>
</organism>
<reference evidence="1 2" key="1">
    <citation type="submission" date="2018-05" db="EMBL/GenBank/DDBJ databases">
        <title>Draft genome sequence of Scytalidium lignicola DSM 105466, a ubiquitous saprotrophic fungus.</title>
        <authorList>
            <person name="Buettner E."/>
            <person name="Gebauer A.M."/>
            <person name="Hofrichter M."/>
            <person name="Liers C."/>
            <person name="Kellner H."/>
        </authorList>
    </citation>
    <scope>NUCLEOTIDE SEQUENCE [LARGE SCALE GENOMIC DNA]</scope>
    <source>
        <strain evidence="1 2">DSM 105466</strain>
    </source>
</reference>